<dbReference type="OrthoDB" id="185373at2759"/>
<comment type="function">
    <text evidence="5">Regulates mitochondrial small subunit maturation by controlling 15S rRNA 5'-end processing. Localizes to the 5' precursor of the 15S rRNA in a position that is subsequently occupied by mS47 in the mature yeast mtSSU. Uses structure and sequence-specific RNA recognition, binding to a single-stranded region of the precursor and specifically recognizing bases -6 to -1. The exchange of Ccm1 for mS47 is coupled to the irreversible removal of precursor rRNA that is accompanied by conformational changes of the mitoribosomal proteins uS5m and mS26. These conformational changes signal completion of 5'-end rRNA processing through protection of the mature 5'-end of the 15S rRNA and stabilization of mS47. The removal of the 5' precursor together with the dissociation of Ccm1 may be catalyzed by the 5'-3' exoribonuclease Pet127. Involved in the specific removal of group I introns in mitochondrial encoded transcripts.</text>
</comment>
<protein>
    <recommendedName>
        <fullName evidence="7">Mitochondrial 15S rRNA processing factor CCM1</fullName>
    </recommendedName>
</protein>
<comment type="caution">
    <text evidence="10">The sequence shown here is derived from an EMBL/GenBank/DDBJ whole genome shotgun (WGS) entry which is preliminary data.</text>
</comment>
<keyword evidence="4" id="KW-0508">mRNA splicing</keyword>
<feature type="region of interest" description="Disordered" evidence="9">
    <location>
        <begin position="1"/>
        <end position="24"/>
    </location>
</feature>
<evidence type="ECO:0000256" key="7">
    <source>
        <dbReference type="ARBA" id="ARBA00044527"/>
    </source>
</evidence>
<organism evidence="10 11">
    <name type="scientific">Scheffersomyces spartinae</name>
    <dbReference type="NCBI Taxonomy" id="45513"/>
    <lineage>
        <taxon>Eukaryota</taxon>
        <taxon>Fungi</taxon>
        <taxon>Dikarya</taxon>
        <taxon>Ascomycota</taxon>
        <taxon>Saccharomycotina</taxon>
        <taxon>Pichiomycetes</taxon>
        <taxon>Debaryomycetaceae</taxon>
        <taxon>Scheffersomyces</taxon>
    </lineage>
</organism>
<dbReference type="Gene3D" id="1.25.40.10">
    <property type="entry name" value="Tetratricopeptide repeat domain"/>
    <property type="match status" value="1"/>
</dbReference>
<dbReference type="AlphaFoldDB" id="A0A9P7VB06"/>
<dbReference type="GO" id="GO:0008380">
    <property type="term" value="P:RNA splicing"/>
    <property type="evidence" value="ECO:0007669"/>
    <property type="project" value="UniProtKB-KW"/>
</dbReference>
<sequence>MASAKRNSGNKKRTALPLQVEKRDTMRRIEEKRVDNLQREQKRKVEAIRDLTRDAVQMLQEDMPIESIPHNINRRKLTPTKSVLNKETDDKADDNTLVSKVYLTLEESPNDVFVPKKHGLLLPIVDLPESISDRLGLSVQYLLNKQNQQWDLVLNQLQQEGGFVGLPVVEVKKFIYQIPYTRIGLLIPQLEKLLEEADIKKSSKIINHFIKGLSVGPTISEGTLQVIEQYAKYITDHRKRLKLLTYQLLVQVYGKCGDMDKINKCLKEMQSHGLKLSKDVYSNILKTSVYKKKDHKLSVELFDSMRFLLLESRPTTETYQDIIVSYVNNGDIEKALDLYQQMLDEGVEPNQQILVALARGCCTHKDFKFKSWDFVFDIYKKGWQPSLETFEYMIYLAARDGDVSLARALYLTLNESKAVTSRSFAFLLLAYSKSALKVPEQERPLPTLTMHEDGRLFRRNILLGMKFPKADEGEPAFALPLLPVVNITSRAEILAETSALWAHSLIFNRQFLNKETVNSYLNVAAEMGGIEDFKDRFDNATFLDPTGLQQRTRVIIEEVEEAAEANFEQQEAEAEQNLAVSTTKTKAPILMEINNEQTKIQRSSLSYVIALKAAAYFNDYDFAKKVWTERGDFRKTDGFRNLLYGTRKYQDFEFASAMITCMARMNMLDDSMAILLSVSKQFKWTWKELHEVYNKCAEVGNVNYCKTIKGVIHSAQLKYHGKISKDEYRVYAATKGY</sequence>
<reference evidence="10" key="1">
    <citation type="submission" date="2021-03" db="EMBL/GenBank/DDBJ databases">
        <authorList>
            <person name="Palmer J.M."/>
        </authorList>
    </citation>
    <scope>NUCLEOTIDE SEQUENCE</scope>
    <source>
        <strain evidence="10">ARV_011</strain>
    </source>
</reference>
<evidence type="ECO:0000256" key="2">
    <source>
        <dbReference type="ARBA" id="ARBA00006192"/>
    </source>
</evidence>
<dbReference type="GeneID" id="66118161"/>
<comment type="similarity">
    <text evidence="2">Belongs to the CCM1 family.</text>
</comment>
<dbReference type="Proteomes" id="UP000790833">
    <property type="component" value="Unassembled WGS sequence"/>
</dbReference>
<dbReference type="Pfam" id="PF01535">
    <property type="entry name" value="PPR"/>
    <property type="match status" value="1"/>
</dbReference>
<dbReference type="RefSeq" id="XP_043049626.1">
    <property type="nucleotide sequence ID" value="XM_043195453.1"/>
</dbReference>
<accession>A0A9P7VB06</accession>
<keyword evidence="3" id="KW-0677">Repeat</keyword>
<evidence type="ECO:0000256" key="8">
    <source>
        <dbReference type="PROSITE-ProRule" id="PRU00708"/>
    </source>
</evidence>
<proteinExistence type="inferred from homology"/>
<evidence type="ECO:0000256" key="9">
    <source>
        <dbReference type="SAM" id="MobiDB-lite"/>
    </source>
</evidence>
<comment type="subunit">
    <text evidence="6">Binds to mitochondrial small subunit 15S rRNA.</text>
</comment>
<keyword evidence="11" id="KW-1185">Reference proteome</keyword>
<evidence type="ECO:0000256" key="5">
    <source>
        <dbReference type="ARBA" id="ARBA00044493"/>
    </source>
</evidence>
<evidence type="ECO:0000256" key="4">
    <source>
        <dbReference type="ARBA" id="ARBA00023187"/>
    </source>
</evidence>
<dbReference type="PANTHER" id="PTHR47447:SF17">
    <property type="entry name" value="OS12G0638900 PROTEIN"/>
    <property type="match status" value="1"/>
</dbReference>
<evidence type="ECO:0000256" key="3">
    <source>
        <dbReference type="ARBA" id="ARBA00022737"/>
    </source>
</evidence>
<feature type="repeat" description="PPR" evidence="8">
    <location>
        <begin position="242"/>
        <end position="276"/>
    </location>
</feature>
<name>A0A9P7VB06_9ASCO</name>
<evidence type="ECO:0000256" key="6">
    <source>
        <dbReference type="ARBA" id="ARBA00044511"/>
    </source>
</evidence>
<dbReference type="PROSITE" id="PS51375">
    <property type="entry name" value="PPR"/>
    <property type="match status" value="2"/>
</dbReference>
<gene>
    <name evidence="10" type="primary">CCM1</name>
    <name evidence="10" type="ORF">KQ657_004787</name>
</gene>
<evidence type="ECO:0000313" key="11">
    <source>
        <dbReference type="Proteomes" id="UP000790833"/>
    </source>
</evidence>
<dbReference type="PANTHER" id="PTHR47447">
    <property type="entry name" value="OS03G0856100 PROTEIN"/>
    <property type="match status" value="1"/>
</dbReference>
<dbReference type="GO" id="GO:0005739">
    <property type="term" value="C:mitochondrion"/>
    <property type="evidence" value="ECO:0007669"/>
    <property type="project" value="UniProtKB-SubCell"/>
</dbReference>
<evidence type="ECO:0000313" key="10">
    <source>
        <dbReference type="EMBL" id="KAG7194079.1"/>
    </source>
</evidence>
<evidence type="ECO:0000256" key="1">
    <source>
        <dbReference type="ARBA" id="ARBA00004173"/>
    </source>
</evidence>
<dbReference type="InterPro" id="IPR011990">
    <property type="entry name" value="TPR-like_helical_dom_sf"/>
</dbReference>
<keyword evidence="4" id="KW-0507">mRNA processing</keyword>
<dbReference type="InterPro" id="IPR002885">
    <property type="entry name" value="PPR_rpt"/>
</dbReference>
<comment type="subcellular location">
    <subcellularLocation>
        <location evidence="1">Mitochondrion</location>
    </subcellularLocation>
</comment>
<dbReference type="NCBIfam" id="TIGR00756">
    <property type="entry name" value="PPR"/>
    <property type="match status" value="2"/>
</dbReference>
<feature type="repeat" description="PPR" evidence="8">
    <location>
        <begin position="315"/>
        <end position="349"/>
    </location>
</feature>
<dbReference type="Pfam" id="PF13041">
    <property type="entry name" value="PPR_2"/>
    <property type="match status" value="1"/>
</dbReference>
<dbReference type="EMBL" id="JAHMUF010000008">
    <property type="protein sequence ID" value="KAG7194079.1"/>
    <property type="molecule type" value="Genomic_DNA"/>
</dbReference>